<proteinExistence type="predicted"/>
<gene>
    <name evidence="1" type="ORF">SAMN04487818_10184</name>
</gene>
<dbReference type="AlphaFoldDB" id="A0A1H9KAI6"/>
<dbReference type="GO" id="GO:0030638">
    <property type="term" value="P:polyketide metabolic process"/>
    <property type="evidence" value="ECO:0007669"/>
    <property type="project" value="InterPro"/>
</dbReference>
<accession>A0A1H9KAI6</accession>
<dbReference type="RefSeq" id="WP_092774377.1">
    <property type="nucleotide sequence ID" value="NZ_FOGI01000001.1"/>
</dbReference>
<dbReference type="Proteomes" id="UP000199051">
    <property type="component" value="Unassembled WGS sequence"/>
</dbReference>
<dbReference type="GO" id="GO:0016853">
    <property type="term" value="F:isomerase activity"/>
    <property type="evidence" value="ECO:0007669"/>
    <property type="project" value="UniProtKB-KW"/>
</dbReference>
<evidence type="ECO:0000313" key="1">
    <source>
        <dbReference type="EMBL" id="SEQ95903.1"/>
    </source>
</evidence>
<dbReference type="Pfam" id="PF07366">
    <property type="entry name" value="SnoaL"/>
    <property type="match status" value="1"/>
</dbReference>
<protein>
    <submittedName>
        <fullName evidence="1">Ketosteroid isomerase-related protein</fullName>
    </submittedName>
</protein>
<name>A0A1H9KAI6_9PSEU</name>
<evidence type="ECO:0000313" key="2">
    <source>
        <dbReference type="Proteomes" id="UP000199051"/>
    </source>
</evidence>
<dbReference type="Gene3D" id="3.10.450.50">
    <property type="match status" value="1"/>
</dbReference>
<dbReference type="SUPFAM" id="SSF54427">
    <property type="entry name" value="NTF2-like"/>
    <property type="match status" value="1"/>
</dbReference>
<organism evidence="1 2">
    <name type="scientific">Actinokineospora terrae</name>
    <dbReference type="NCBI Taxonomy" id="155974"/>
    <lineage>
        <taxon>Bacteria</taxon>
        <taxon>Bacillati</taxon>
        <taxon>Actinomycetota</taxon>
        <taxon>Actinomycetes</taxon>
        <taxon>Pseudonocardiales</taxon>
        <taxon>Pseudonocardiaceae</taxon>
        <taxon>Actinokineospora</taxon>
    </lineage>
</organism>
<dbReference type="InterPro" id="IPR009959">
    <property type="entry name" value="Cyclase_SnoaL-like"/>
</dbReference>
<dbReference type="InterPro" id="IPR032710">
    <property type="entry name" value="NTF2-like_dom_sf"/>
</dbReference>
<reference evidence="2" key="1">
    <citation type="submission" date="2016-10" db="EMBL/GenBank/DDBJ databases">
        <authorList>
            <person name="Varghese N."/>
            <person name="Submissions S."/>
        </authorList>
    </citation>
    <scope>NUCLEOTIDE SEQUENCE [LARGE SCALE GENOMIC DNA]</scope>
    <source>
        <strain evidence="2">DSM 44260</strain>
    </source>
</reference>
<keyword evidence="2" id="KW-1185">Reference proteome</keyword>
<dbReference type="STRING" id="155974.SAMN04487818_10184"/>
<dbReference type="EMBL" id="FOGI01000001">
    <property type="protein sequence ID" value="SEQ95903.1"/>
    <property type="molecule type" value="Genomic_DNA"/>
</dbReference>
<keyword evidence="1" id="KW-0413">Isomerase</keyword>
<sequence>MTASKIHRLHWQTIDTYDWEAMRARYHPDYLYTDVTGTRFDNTDQPVEVMRTLHAAFPDVVFTYRDFHESLDGGTSLVEVRCVGTHLGPLGPLPATGRRVVSFACHVVEVREGLIHRERDYFDMAAIHRQITGDLVVPVED</sequence>